<dbReference type="SFLD" id="SFLDS00005">
    <property type="entry name" value="Isoprenoid_Synthase_Type_I"/>
    <property type="match status" value="1"/>
</dbReference>
<comment type="cofactor">
    <cofactor evidence="5">
        <name>ATP</name>
        <dbReference type="ChEBI" id="CHEBI:30616"/>
    </cofactor>
</comment>
<dbReference type="InterPro" id="IPR019845">
    <property type="entry name" value="Squalene/phytoene_synthase_CS"/>
</dbReference>
<keyword evidence="3" id="KW-0808">Transferase</keyword>
<dbReference type="GO" id="GO:0051996">
    <property type="term" value="F:squalene synthase [NAD(P)H] activity"/>
    <property type="evidence" value="ECO:0007669"/>
    <property type="project" value="InterPro"/>
</dbReference>
<reference evidence="6 7" key="1">
    <citation type="submission" date="2018-05" db="EMBL/GenBank/DDBJ databases">
        <title>Complete Genome Sequence of the Nonylphenol-Degrading Bacterium Sphingobium amiense DSM 16289T.</title>
        <authorList>
            <person name="Ootsuka M."/>
            <person name="Nishizawa T."/>
            <person name="Ohta H."/>
        </authorList>
    </citation>
    <scope>NUCLEOTIDE SEQUENCE [LARGE SCALE GENOMIC DNA]</scope>
    <source>
        <strain evidence="6 7">DSM 16289</strain>
    </source>
</reference>
<gene>
    <name evidence="6" type="ORF">SAMIE_1000640</name>
</gene>
<evidence type="ECO:0000256" key="4">
    <source>
        <dbReference type="ARBA" id="ARBA00022746"/>
    </source>
</evidence>
<dbReference type="Pfam" id="PF00494">
    <property type="entry name" value="SQS_PSY"/>
    <property type="match status" value="1"/>
</dbReference>
<evidence type="ECO:0000256" key="3">
    <source>
        <dbReference type="ARBA" id="ARBA00022679"/>
    </source>
</evidence>
<keyword evidence="4" id="KW-0125">Carotenoid biosynthesis</keyword>
<dbReference type="InterPro" id="IPR002060">
    <property type="entry name" value="Squ/phyt_synthse"/>
</dbReference>
<evidence type="ECO:0000313" key="6">
    <source>
        <dbReference type="EMBL" id="BBD96563.1"/>
    </source>
</evidence>
<dbReference type="PANTHER" id="PTHR31480">
    <property type="entry name" value="BIFUNCTIONAL LYCOPENE CYCLASE/PHYTOENE SYNTHASE"/>
    <property type="match status" value="1"/>
</dbReference>
<dbReference type="KEGG" id="sami:SAMIE_1000640"/>
<evidence type="ECO:0000256" key="5">
    <source>
        <dbReference type="ARBA" id="ARBA00053028"/>
    </source>
</evidence>
<dbReference type="CDD" id="cd00683">
    <property type="entry name" value="Trans_IPPS_HH"/>
    <property type="match status" value="1"/>
</dbReference>
<organism evidence="6 7">
    <name type="scientific">Sphingobium amiense</name>
    <dbReference type="NCBI Taxonomy" id="135719"/>
    <lineage>
        <taxon>Bacteria</taxon>
        <taxon>Pseudomonadati</taxon>
        <taxon>Pseudomonadota</taxon>
        <taxon>Alphaproteobacteria</taxon>
        <taxon>Sphingomonadales</taxon>
        <taxon>Sphingomonadaceae</taxon>
        <taxon>Sphingobium</taxon>
    </lineage>
</organism>
<dbReference type="InterPro" id="IPR044843">
    <property type="entry name" value="Trans_IPPS_bact-type"/>
</dbReference>
<accession>A0A494VVZ2</accession>
<proteinExistence type="inferred from homology"/>
<dbReference type="FunFam" id="1.10.600.10:FF:000020">
    <property type="entry name" value="Phytoene synthase"/>
    <property type="match status" value="1"/>
</dbReference>
<dbReference type="SFLD" id="SFLDG01018">
    <property type="entry name" value="Squalene/Phytoene_Synthase_Lik"/>
    <property type="match status" value="1"/>
</dbReference>
<dbReference type="Gene3D" id="1.10.600.10">
    <property type="entry name" value="Farnesyl Diphosphate Synthase"/>
    <property type="match status" value="1"/>
</dbReference>
<dbReference type="SUPFAM" id="SSF48576">
    <property type="entry name" value="Terpenoid synthases"/>
    <property type="match status" value="1"/>
</dbReference>
<name>A0A494VVZ2_9SPHN</name>
<keyword evidence="7" id="KW-1185">Reference proteome</keyword>
<evidence type="ECO:0000256" key="2">
    <source>
        <dbReference type="ARBA" id="ARBA00006251"/>
    </source>
</evidence>
<dbReference type="PROSITE" id="PS01045">
    <property type="entry name" value="SQUALEN_PHYTOEN_SYN_2"/>
    <property type="match status" value="1"/>
</dbReference>
<comment type="pathway">
    <text evidence="1">Carotenoid biosynthesis; phytoene biosynthesis.</text>
</comment>
<dbReference type="InterPro" id="IPR008949">
    <property type="entry name" value="Isoprenoid_synthase_dom_sf"/>
</dbReference>
<dbReference type="EMBL" id="AP018664">
    <property type="protein sequence ID" value="BBD96563.1"/>
    <property type="molecule type" value="Genomic_DNA"/>
</dbReference>
<sequence>MESPMTDAAILDRTALVAHARDSIARGSKSFAMASKLFDAETRERAWLLYAWCRKCDDIADGQDHGGALSGVTDGPARLADMRARTDAALRGEATGDPAFDGFGLVMRECGIPARYAHDLIDGFALDAEDWRPVSEADLLRYCYHVAGAVGCMMAVLMGVDPADEATLDRACDLGLAFQLANIARDIGEDAAAGRCYLPADWMAEMDLTPAALMTREARPRLTLLGRRLAAMAAAYEESARHGTGALPPRAAWAVLAAAGIYGDIAREVARRGGAAWDDRVVTPKREKLGWVVKAGMQVIGRARRWPSATPRPAKLWTRPR</sequence>
<evidence type="ECO:0000256" key="1">
    <source>
        <dbReference type="ARBA" id="ARBA00004684"/>
    </source>
</evidence>
<dbReference type="GO" id="GO:0016117">
    <property type="term" value="P:carotenoid biosynthetic process"/>
    <property type="evidence" value="ECO:0007669"/>
    <property type="project" value="UniProtKB-KW"/>
</dbReference>
<comment type="similarity">
    <text evidence="2">Belongs to the phytoene/squalene synthase family.</text>
</comment>
<dbReference type="PROSITE" id="PS01044">
    <property type="entry name" value="SQUALEN_PHYTOEN_SYN_1"/>
    <property type="match status" value="1"/>
</dbReference>
<dbReference type="Proteomes" id="UP000279959">
    <property type="component" value="Chromosome"/>
</dbReference>
<evidence type="ECO:0000313" key="7">
    <source>
        <dbReference type="Proteomes" id="UP000279959"/>
    </source>
</evidence>
<protein>
    <submittedName>
        <fullName evidence="6">Phytoene/squalene synthase family protein</fullName>
    </submittedName>
</protein>
<dbReference type="SFLD" id="SFLDG01212">
    <property type="entry name" value="Phytoene_synthase_like"/>
    <property type="match status" value="1"/>
</dbReference>
<dbReference type="InterPro" id="IPR033904">
    <property type="entry name" value="Trans_IPPS_HH"/>
</dbReference>
<dbReference type="AlphaFoldDB" id="A0A494VVZ2"/>
<dbReference type="GO" id="GO:0004311">
    <property type="term" value="F:geranylgeranyl diphosphate synthase activity"/>
    <property type="evidence" value="ECO:0007669"/>
    <property type="project" value="InterPro"/>
</dbReference>